<dbReference type="InterPro" id="IPR005822">
    <property type="entry name" value="Ribosomal_uL13"/>
</dbReference>
<evidence type="ECO:0000256" key="4">
    <source>
        <dbReference type="HAMAP-Rule" id="MF_01366"/>
    </source>
</evidence>
<dbReference type="CDD" id="cd00392">
    <property type="entry name" value="Ribosomal_L13"/>
    <property type="match status" value="1"/>
</dbReference>
<evidence type="ECO:0000256" key="1">
    <source>
        <dbReference type="ARBA" id="ARBA00006227"/>
    </source>
</evidence>
<comment type="caution">
    <text evidence="7">The sequence shown here is derived from an EMBL/GenBank/DDBJ whole genome shotgun (WGS) entry which is preliminary data.</text>
</comment>
<dbReference type="PANTHER" id="PTHR11545">
    <property type="entry name" value="RIBOSOMAL PROTEIN L13"/>
    <property type="match status" value="1"/>
</dbReference>
<comment type="similarity">
    <text evidence="1 4 5">Belongs to the universal ribosomal protein uL13 family.</text>
</comment>
<keyword evidence="8" id="KW-1185">Reference proteome</keyword>
<dbReference type="Gene3D" id="3.90.1180.10">
    <property type="entry name" value="Ribosomal protein L13"/>
    <property type="match status" value="1"/>
</dbReference>
<keyword evidence="2 4" id="KW-0689">Ribosomal protein</keyword>
<dbReference type="PANTHER" id="PTHR11545:SF2">
    <property type="entry name" value="LARGE RIBOSOMAL SUBUNIT PROTEIN UL13M"/>
    <property type="match status" value="1"/>
</dbReference>
<evidence type="ECO:0000256" key="3">
    <source>
        <dbReference type="ARBA" id="ARBA00023274"/>
    </source>
</evidence>
<protein>
    <recommendedName>
        <fullName evidence="4">Large ribosomal subunit protein uL13</fullName>
    </recommendedName>
</protein>
<dbReference type="EMBL" id="BMEX01000014">
    <property type="protein sequence ID" value="GGA53922.1"/>
    <property type="molecule type" value="Genomic_DNA"/>
</dbReference>
<dbReference type="GO" id="GO:0005840">
    <property type="term" value="C:ribosome"/>
    <property type="evidence" value="ECO:0007669"/>
    <property type="project" value="UniProtKB-KW"/>
</dbReference>
<dbReference type="PROSITE" id="PS00783">
    <property type="entry name" value="RIBOSOMAL_L13"/>
    <property type="match status" value="1"/>
</dbReference>
<evidence type="ECO:0000256" key="6">
    <source>
        <dbReference type="RuleBase" id="RU003878"/>
    </source>
</evidence>
<dbReference type="RefSeq" id="WP_188433222.1">
    <property type="nucleotide sequence ID" value="NZ_BMEX01000014.1"/>
</dbReference>
<dbReference type="PIRSF" id="PIRSF002181">
    <property type="entry name" value="Ribosomal_L13"/>
    <property type="match status" value="1"/>
</dbReference>
<evidence type="ECO:0000256" key="2">
    <source>
        <dbReference type="ARBA" id="ARBA00022980"/>
    </source>
</evidence>
<dbReference type="SUPFAM" id="SSF52161">
    <property type="entry name" value="Ribosomal protein L13"/>
    <property type="match status" value="1"/>
</dbReference>
<name>A0ABQ1GZU4_9BACL</name>
<comment type="subunit">
    <text evidence="4">Part of the 50S ribosomal subunit.</text>
</comment>
<dbReference type="Proteomes" id="UP000617979">
    <property type="component" value="Unassembled WGS sequence"/>
</dbReference>
<dbReference type="InterPro" id="IPR023563">
    <property type="entry name" value="Ribosomal_uL13_CS"/>
</dbReference>
<dbReference type="Pfam" id="PF00572">
    <property type="entry name" value="Ribosomal_L13"/>
    <property type="match status" value="1"/>
</dbReference>
<evidence type="ECO:0000256" key="5">
    <source>
        <dbReference type="RuleBase" id="RU003877"/>
    </source>
</evidence>
<dbReference type="NCBIfam" id="TIGR01066">
    <property type="entry name" value="rplM_bact"/>
    <property type="match status" value="1"/>
</dbReference>
<proteinExistence type="inferred from homology"/>
<accession>A0ABQ1GZU4</accession>
<organism evidence="7 8">
    <name type="scientific">Kroppenstedtia guangzhouensis</name>
    <dbReference type="NCBI Taxonomy" id="1274356"/>
    <lineage>
        <taxon>Bacteria</taxon>
        <taxon>Bacillati</taxon>
        <taxon>Bacillota</taxon>
        <taxon>Bacilli</taxon>
        <taxon>Bacillales</taxon>
        <taxon>Thermoactinomycetaceae</taxon>
        <taxon>Kroppenstedtia</taxon>
    </lineage>
</organism>
<evidence type="ECO:0000313" key="7">
    <source>
        <dbReference type="EMBL" id="GGA53922.1"/>
    </source>
</evidence>
<dbReference type="HAMAP" id="MF_01366">
    <property type="entry name" value="Ribosomal_uL13"/>
    <property type="match status" value="1"/>
</dbReference>
<reference evidence="8" key="1">
    <citation type="journal article" date="2019" name="Int. J. Syst. Evol. Microbiol.">
        <title>The Global Catalogue of Microorganisms (GCM) 10K type strain sequencing project: providing services to taxonomists for standard genome sequencing and annotation.</title>
        <authorList>
            <consortium name="The Broad Institute Genomics Platform"/>
            <consortium name="The Broad Institute Genome Sequencing Center for Infectious Disease"/>
            <person name="Wu L."/>
            <person name="Ma J."/>
        </authorList>
    </citation>
    <scope>NUCLEOTIDE SEQUENCE [LARGE SCALE GENOMIC DNA]</scope>
    <source>
        <strain evidence="8">CGMCC 1.12404</strain>
    </source>
</reference>
<gene>
    <name evidence="4 6 7" type="primary">rplM</name>
    <name evidence="7" type="ORF">GCM10007416_28880</name>
</gene>
<keyword evidence="3 4" id="KW-0687">Ribonucleoprotein</keyword>
<comment type="function">
    <text evidence="4 6">This protein is one of the early assembly proteins of the 50S ribosomal subunit, although it is not seen to bind rRNA by itself. It is important during the early stages of 50S assembly.</text>
</comment>
<dbReference type="InterPro" id="IPR005823">
    <property type="entry name" value="Ribosomal_uL13_bac-type"/>
</dbReference>
<sequence>MRTTYMAKPNQVERKWVVVDAADKPLGRVATEVATLLRGKHKPEYTPHVDTGDFVIVINASKVHLTGKKAEKKMYYRHTGYPGGIKAVSAGDLRENRPDRLIELAVKGMLPKNILGRQQFKKLKVYAGPEHPHEAQKPEKWEARDK</sequence>
<evidence type="ECO:0000313" key="8">
    <source>
        <dbReference type="Proteomes" id="UP000617979"/>
    </source>
</evidence>
<dbReference type="InterPro" id="IPR036899">
    <property type="entry name" value="Ribosomal_uL13_sf"/>
</dbReference>